<keyword evidence="1 3" id="KW-0479">Metal-binding</keyword>
<proteinExistence type="predicted"/>
<sequence>MQHRFIVSYNVRRGLVNILESQNDLNIEISERNNTFWAMMNAEPSGRLSDSSLASDYGTETQYEKKDTASQIACMFCADDNAFLPVKSLCCGQVIGCKNCVKRWYYTKNIIILNLPTPFSRSRGQDNHKSCPFCRRAWPNGMFIEQC</sequence>
<gene>
    <name evidence="5" type="ORF">DdX_18498</name>
</gene>
<organism evidence="5 6">
    <name type="scientific">Ditylenchus destructor</name>
    <dbReference type="NCBI Taxonomy" id="166010"/>
    <lineage>
        <taxon>Eukaryota</taxon>
        <taxon>Metazoa</taxon>
        <taxon>Ecdysozoa</taxon>
        <taxon>Nematoda</taxon>
        <taxon>Chromadorea</taxon>
        <taxon>Rhabditida</taxon>
        <taxon>Tylenchina</taxon>
        <taxon>Tylenchomorpha</taxon>
        <taxon>Sphaerularioidea</taxon>
        <taxon>Anguinidae</taxon>
        <taxon>Anguininae</taxon>
        <taxon>Ditylenchus</taxon>
    </lineage>
</organism>
<protein>
    <recommendedName>
        <fullName evidence="4">RING-type domain-containing protein</fullName>
    </recommendedName>
</protein>
<dbReference type="PANTHER" id="PTHR21578">
    <property type="entry name" value="PROTEIN CBG03826"/>
    <property type="match status" value="1"/>
</dbReference>
<comment type="caution">
    <text evidence="5">The sequence shown here is derived from an EMBL/GenBank/DDBJ whole genome shotgun (WGS) entry which is preliminary data.</text>
</comment>
<keyword evidence="1 3" id="KW-0863">Zinc-finger</keyword>
<name>A0AAD4MKR3_9BILA</name>
<dbReference type="AlphaFoldDB" id="A0AAD4MKR3"/>
<dbReference type="InterPro" id="IPR001841">
    <property type="entry name" value="Znf_RING"/>
</dbReference>
<evidence type="ECO:0000256" key="3">
    <source>
        <dbReference type="PROSITE-ProRule" id="PRU00175"/>
    </source>
</evidence>
<dbReference type="PROSITE" id="PS50089">
    <property type="entry name" value="ZF_RING_2"/>
    <property type="match status" value="1"/>
</dbReference>
<dbReference type="PANTHER" id="PTHR21578:SF9">
    <property type="entry name" value="RING-TYPE DOMAIN-CONTAINING PROTEIN"/>
    <property type="match status" value="1"/>
</dbReference>
<dbReference type="Gene3D" id="3.30.40.10">
    <property type="entry name" value="Zinc/RING finger domain, C3HC4 (zinc finger)"/>
    <property type="match status" value="1"/>
</dbReference>
<keyword evidence="2" id="KW-0862">Zinc</keyword>
<keyword evidence="6" id="KW-1185">Reference proteome</keyword>
<accession>A0AAD4MKR3</accession>
<evidence type="ECO:0000256" key="1">
    <source>
        <dbReference type="ARBA" id="ARBA00022771"/>
    </source>
</evidence>
<dbReference type="EMBL" id="JAKKPZ010000268">
    <property type="protein sequence ID" value="KAI1697440.1"/>
    <property type="molecule type" value="Genomic_DNA"/>
</dbReference>
<dbReference type="GO" id="GO:0008270">
    <property type="term" value="F:zinc ion binding"/>
    <property type="evidence" value="ECO:0007669"/>
    <property type="project" value="UniProtKB-KW"/>
</dbReference>
<dbReference type="Proteomes" id="UP001201812">
    <property type="component" value="Unassembled WGS sequence"/>
</dbReference>
<evidence type="ECO:0000259" key="4">
    <source>
        <dbReference type="PROSITE" id="PS50089"/>
    </source>
</evidence>
<dbReference type="InterPro" id="IPR013083">
    <property type="entry name" value="Znf_RING/FYVE/PHD"/>
</dbReference>
<feature type="domain" description="RING-type" evidence="4">
    <location>
        <begin position="74"/>
        <end position="135"/>
    </location>
</feature>
<evidence type="ECO:0000313" key="6">
    <source>
        <dbReference type="Proteomes" id="UP001201812"/>
    </source>
</evidence>
<evidence type="ECO:0000256" key="2">
    <source>
        <dbReference type="ARBA" id="ARBA00022833"/>
    </source>
</evidence>
<reference evidence="5" key="1">
    <citation type="submission" date="2022-01" db="EMBL/GenBank/DDBJ databases">
        <title>Genome Sequence Resource for Two Populations of Ditylenchus destructor, the Migratory Endoparasitic Phytonematode.</title>
        <authorList>
            <person name="Zhang H."/>
            <person name="Lin R."/>
            <person name="Xie B."/>
        </authorList>
    </citation>
    <scope>NUCLEOTIDE SEQUENCE</scope>
    <source>
        <strain evidence="5">BazhouSP</strain>
    </source>
</reference>
<evidence type="ECO:0000313" key="5">
    <source>
        <dbReference type="EMBL" id="KAI1697440.1"/>
    </source>
</evidence>